<keyword evidence="3" id="KW-1185">Reference proteome</keyword>
<dbReference type="OrthoDB" id="9814359at2"/>
<dbReference type="SUPFAM" id="SSF55008">
    <property type="entry name" value="HMA, heavy metal-associated domain"/>
    <property type="match status" value="1"/>
</dbReference>
<feature type="domain" description="HMA" evidence="1">
    <location>
        <begin position="1"/>
        <end position="67"/>
    </location>
</feature>
<dbReference type="CDD" id="cd00371">
    <property type="entry name" value="HMA"/>
    <property type="match status" value="1"/>
</dbReference>
<organism evidence="2 3">
    <name type="scientific">Thiohalophilus thiocyanatoxydans</name>
    <dbReference type="NCBI Taxonomy" id="381308"/>
    <lineage>
        <taxon>Bacteria</taxon>
        <taxon>Pseudomonadati</taxon>
        <taxon>Pseudomonadota</taxon>
        <taxon>Gammaproteobacteria</taxon>
        <taxon>Thiohalomonadales</taxon>
        <taxon>Thiohalophilaceae</taxon>
        <taxon>Thiohalophilus</taxon>
    </lineage>
</organism>
<protein>
    <submittedName>
        <fullName evidence="2">Copper chaperone CopZ</fullName>
    </submittedName>
</protein>
<dbReference type="GO" id="GO:0046872">
    <property type="term" value="F:metal ion binding"/>
    <property type="evidence" value="ECO:0007669"/>
    <property type="project" value="InterPro"/>
</dbReference>
<accession>A0A4R8IK22</accession>
<evidence type="ECO:0000313" key="2">
    <source>
        <dbReference type="EMBL" id="TDY01092.1"/>
    </source>
</evidence>
<dbReference type="Pfam" id="PF00403">
    <property type="entry name" value="HMA"/>
    <property type="match status" value="1"/>
</dbReference>
<dbReference type="Gene3D" id="3.30.70.100">
    <property type="match status" value="1"/>
</dbReference>
<dbReference type="PROSITE" id="PS50846">
    <property type="entry name" value="HMA_2"/>
    <property type="match status" value="1"/>
</dbReference>
<dbReference type="InterPro" id="IPR036163">
    <property type="entry name" value="HMA_dom_sf"/>
</dbReference>
<comment type="caution">
    <text evidence="2">The sequence shown here is derived from an EMBL/GenBank/DDBJ whole genome shotgun (WGS) entry which is preliminary data.</text>
</comment>
<evidence type="ECO:0000259" key="1">
    <source>
        <dbReference type="PROSITE" id="PS50846"/>
    </source>
</evidence>
<dbReference type="InterPro" id="IPR006121">
    <property type="entry name" value="HMA_dom"/>
</dbReference>
<dbReference type="Proteomes" id="UP000294914">
    <property type="component" value="Unassembled WGS sequence"/>
</dbReference>
<name>A0A4R8IK22_9GAMM</name>
<evidence type="ECO:0000313" key="3">
    <source>
        <dbReference type="Proteomes" id="UP000294914"/>
    </source>
</evidence>
<dbReference type="EMBL" id="SOQX01000004">
    <property type="protein sequence ID" value="TDY01092.1"/>
    <property type="molecule type" value="Genomic_DNA"/>
</dbReference>
<reference evidence="2 3" key="1">
    <citation type="submission" date="2019-03" db="EMBL/GenBank/DDBJ databases">
        <title>Genomic Encyclopedia of Type Strains, Phase IV (KMG-IV): sequencing the most valuable type-strain genomes for metagenomic binning, comparative biology and taxonomic classification.</title>
        <authorList>
            <person name="Goeker M."/>
        </authorList>
    </citation>
    <scope>NUCLEOTIDE SEQUENCE [LARGE SCALE GENOMIC DNA]</scope>
    <source>
        <strain evidence="2 3">DSM 16326</strain>
    </source>
</reference>
<proteinExistence type="predicted"/>
<gene>
    <name evidence="2" type="ORF">EDC23_1838</name>
</gene>
<sequence length="68" mass="7228">MSDTLQITARNIKCGGCVAAIENGLKTLPGINQVEVTIDTGLVRIEGEELSEQAIRDKLAELGYPAAE</sequence>
<dbReference type="AlphaFoldDB" id="A0A4R8IK22"/>
<dbReference type="RefSeq" id="WP_134083748.1">
    <property type="nucleotide sequence ID" value="NZ_SOQX01000004.1"/>
</dbReference>